<proteinExistence type="predicted"/>
<organism evidence="1 2">
    <name type="scientific">Symbiodinium necroappetens</name>
    <dbReference type="NCBI Taxonomy" id="1628268"/>
    <lineage>
        <taxon>Eukaryota</taxon>
        <taxon>Sar</taxon>
        <taxon>Alveolata</taxon>
        <taxon>Dinophyceae</taxon>
        <taxon>Suessiales</taxon>
        <taxon>Symbiodiniaceae</taxon>
        <taxon>Symbiodinium</taxon>
    </lineage>
</organism>
<accession>A0A812IT56</accession>
<evidence type="ECO:0000313" key="2">
    <source>
        <dbReference type="Proteomes" id="UP000601435"/>
    </source>
</evidence>
<dbReference type="OrthoDB" id="446201at2759"/>
<keyword evidence="2" id="KW-1185">Reference proteome</keyword>
<gene>
    <name evidence="1" type="primary">mok12</name>
    <name evidence="1" type="ORF">SNEC2469_LOCUS706</name>
</gene>
<protein>
    <submittedName>
        <fullName evidence="1">Mok12 protein</fullName>
    </submittedName>
</protein>
<evidence type="ECO:0000313" key="1">
    <source>
        <dbReference type="EMBL" id="CAE7180600.1"/>
    </source>
</evidence>
<sequence>MQNVRQHSKWSEWVPYQNVSDWPVYPGIPVLVQYHAGSSSSYIVGDCVLADGMRCHASWHDEMFLRGDFNGWGDIQDGRMQRVGHFTWAANITLSRFSRAKFAPQKGWSKSYGVHPRRPLLYALPTFDPRFTNFQYDPLISGTDATRQWMVQKDFWSAEESMASGAEFASELWIGYQCTAEEPKCPVPSQDSNKWRCYGFSSSQDLNWCRSVGTDDCWEYAENDWSSSMSDCSGCSCCRRAASPNLEGPRSTCCVLFNDLTLNYTITSDLTRCATATVLQLPEAERIKVSGT</sequence>
<dbReference type="Proteomes" id="UP000601435">
    <property type="component" value="Unassembled WGS sequence"/>
</dbReference>
<dbReference type="AlphaFoldDB" id="A0A812IT56"/>
<comment type="caution">
    <text evidence="1">The sequence shown here is derived from an EMBL/GenBank/DDBJ whole genome shotgun (WGS) entry which is preliminary data.</text>
</comment>
<name>A0A812IT56_9DINO</name>
<reference evidence="1" key="1">
    <citation type="submission" date="2021-02" db="EMBL/GenBank/DDBJ databases">
        <authorList>
            <person name="Dougan E. K."/>
            <person name="Rhodes N."/>
            <person name="Thang M."/>
            <person name="Chan C."/>
        </authorList>
    </citation>
    <scope>NUCLEOTIDE SEQUENCE</scope>
</reference>
<dbReference type="EMBL" id="CAJNJA010004582">
    <property type="protein sequence ID" value="CAE7180600.1"/>
    <property type="molecule type" value="Genomic_DNA"/>
</dbReference>